<keyword evidence="4" id="KW-1185">Reference proteome</keyword>
<name>A0ABT1XTF2_9SPHN</name>
<evidence type="ECO:0000313" key="3">
    <source>
        <dbReference type="EMBL" id="MCR2834906.1"/>
    </source>
</evidence>
<dbReference type="EMBL" id="JANKHH010000007">
    <property type="protein sequence ID" value="MCR2834906.1"/>
    <property type="molecule type" value="Genomic_DNA"/>
</dbReference>
<reference evidence="3 4" key="1">
    <citation type="submission" date="2022-08" db="EMBL/GenBank/DDBJ databases">
        <title>Polyphasic taxonomy analysis of Qipengyuania sp.RS5-5.</title>
        <authorList>
            <person name="Xamxidin M."/>
            <person name="Wu M."/>
        </authorList>
    </citation>
    <scope>NUCLEOTIDE SEQUENCE [LARGE SCALE GENOMIC DNA]</scope>
    <source>
        <strain evidence="3 4">RS5-5</strain>
    </source>
</reference>
<sequence>MLRSKLALGMLAMLCAGSAAAWLLARGAEDKPSLGLVTSLPVYWPEEGSIEDMLSGDSPPHWVRTELEVGYRLVPLDVLSDEMGNGTPSPALEKLDLLLLAQPHALPPADLVALDSWLREGGRALILSDPMLTEHSHFALGDRRRPQDIAMLDPLLARWGLSLQFDPDQQTGVRTVMLAAPVEARIVVELPGKLIDAKNPEKAANCAIGNDGLVALCQIGKGQALILADAALLQVERAEESGHSEGLEALLDSAFAQ</sequence>
<evidence type="ECO:0000256" key="1">
    <source>
        <dbReference type="SAM" id="SignalP"/>
    </source>
</evidence>
<organism evidence="3 4">
    <name type="scientific">Parerythrobacter lacustris</name>
    <dbReference type="NCBI Taxonomy" id="2969984"/>
    <lineage>
        <taxon>Bacteria</taxon>
        <taxon>Pseudomonadati</taxon>
        <taxon>Pseudomonadota</taxon>
        <taxon>Alphaproteobacteria</taxon>
        <taxon>Sphingomonadales</taxon>
        <taxon>Erythrobacteraceae</taxon>
        <taxon>Parerythrobacter</taxon>
    </lineage>
</organism>
<gene>
    <name evidence="3" type="ORF">NSO95_13225</name>
</gene>
<comment type="caution">
    <text evidence="3">The sequence shown here is derived from an EMBL/GenBank/DDBJ whole genome shotgun (WGS) entry which is preliminary data.</text>
</comment>
<dbReference type="InterPro" id="IPR019196">
    <property type="entry name" value="ABC_transp_unknown"/>
</dbReference>
<dbReference type="Proteomes" id="UP001206067">
    <property type="component" value="Unassembled WGS sequence"/>
</dbReference>
<feature type="domain" description="ABC-type uncharacterised transport system" evidence="2">
    <location>
        <begin position="31"/>
        <end position="164"/>
    </location>
</feature>
<feature type="signal peptide" evidence="1">
    <location>
        <begin position="1"/>
        <end position="21"/>
    </location>
</feature>
<keyword evidence="1" id="KW-0732">Signal</keyword>
<dbReference type="RefSeq" id="WP_257596764.1">
    <property type="nucleotide sequence ID" value="NZ_JANKHH010000007.1"/>
</dbReference>
<proteinExistence type="predicted"/>
<evidence type="ECO:0000313" key="4">
    <source>
        <dbReference type="Proteomes" id="UP001206067"/>
    </source>
</evidence>
<evidence type="ECO:0000259" key="2">
    <source>
        <dbReference type="Pfam" id="PF09822"/>
    </source>
</evidence>
<feature type="chain" id="PRO_5045916546" evidence="1">
    <location>
        <begin position="22"/>
        <end position="257"/>
    </location>
</feature>
<accession>A0ABT1XTF2</accession>
<protein>
    <submittedName>
        <fullName evidence="3">GldG family protein</fullName>
    </submittedName>
</protein>
<dbReference type="Pfam" id="PF09822">
    <property type="entry name" value="ABC_transp_aux"/>
    <property type="match status" value="1"/>
</dbReference>